<reference evidence="1 2" key="1">
    <citation type="submission" date="2018-08" db="EMBL/GenBank/DDBJ databases">
        <title>Bacillus chawlae sp. nov., Bacillus glennii sp. nov., and Bacillus saganii sp. nov. Isolated from the Vehicle Assembly Building at Kennedy Space Center where the Viking Spacecraft were Assembled.</title>
        <authorList>
            <person name="Seuylemezian A."/>
            <person name="Vaishampayan P."/>
        </authorList>
    </citation>
    <scope>NUCLEOTIDE SEQUENCE [LARGE SCALE GENOMIC DNA]</scope>
    <source>
        <strain evidence="1 2">V44-8</strain>
    </source>
</reference>
<accession>A0A372LG01</accession>
<dbReference type="AlphaFoldDB" id="A0A372LG01"/>
<protein>
    <submittedName>
        <fullName evidence="1">Uncharacterized protein</fullName>
    </submittedName>
</protein>
<proteinExistence type="predicted"/>
<evidence type="ECO:0000313" key="1">
    <source>
        <dbReference type="EMBL" id="RFU65228.1"/>
    </source>
</evidence>
<comment type="caution">
    <text evidence="1">The sequence shown here is derived from an EMBL/GenBank/DDBJ whole genome shotgun (WGS) entry which is preliminary data.</text>
</comment>
<dbReference type="Proteomes" id="UP000262939">
    <property type="component" value="Unassembled WGS sequence"/>
</dbReference>
<dbReference type="RefSeq" id="WP_117321403.1">
    <property type="nucleotide sequence ID" value="NZ_QVTD01000003.1"/>
</dbReference>
<evidence type="ECO:0000313" key="2">
    <source>
        <dbReference type="Proteomes" id="UP000262939"/>
    </source>
</evidence>
<dbReference type="EMBL" id="QVTD01000003">
    <property type="protein sequence ID" value="RFU65228.1"/>
    <property type="molecule type" value="Genomic_DNA"/>
</dbReference>
<sequence length="111" mass="12966">MKSRIHRCNCRKLWSVQNRKTTITASTVLLYGEWNTEVKPERITNPKGFVTTIHSEEIILNPANDVIMQFKKEGRLLYDKKDVDFNVASGQYLYFAEDGTCYMLSKRIGWD</sequence>
<name>A0A372LG01_9BACI</name>
<gene>
    <name evidence="1" type="ORF">D0466_04810</name>
</gene>
<organism evidence="1 2">
    <name type="scientific">Peribacillus glennii</name>
    <dbReference type="NCBI Taxonomy" id="2303991"/>
    <lineage>
        <taxon>Bacteria</taxon>
        <taxon>Bacillati</taxon>
        <taxon>Bacillota</taxon>
        <taxon>Bacilli</taxon>
        <taxon>Bacillales</taxon>
        <taxon>Bacillaceae</taxon>
        <taxon>Peribacillus</taxon>
    </lineage>
</organism>
<dbReference type="OrthoDB" id="2883031at2"/>
<keyword evidence="2" id="KW-1185">Reference proteome</keyword>